<keyword evidence="1" id="KW-0472">Membrane</keyword>
<organism evidence="2 3">
    <name type="scientific">Syntrophomonas zehnderi OL-4</name>
    <dbReference type="NCBI Taxonomy" id="690567"/>
    <lineage>
        <taxon>Bacteria</taxon>
        <taxon>Bacillati</taxon>
        <taxon>Bacillota</taxon>
        <taxon>Clostridia</taxon>
        <taxon>Eubacteriales</taxon>
        <taxon>Syntrophomonadaceae</taxon>
        <taxon>Syntrophomonas</taxon>
    </lineage>
</organism>
<feature type="transmembrane region" description="Helical" evidence="1">
    <location>
        <begin position="20"/>
        <end position="40"/>
    </location>
</feature>
<feature type="transmembrane region" description="Helical" evidence="1">
    <location>
        <begin position="154"/>
        <end position="173"/>
    </location>
</feature>
<accession>A0A0E4G927</accession>
<feature type="transmembrane region" description="Helical" evidence="1">
    <location>
        <begin position="234"/>
        <end position="256"/>
    </location>
</feature>
<keyword evidence="3" id="KW-1185">Reference proteome</keyword>
<name>A0A0E4G927_9FIRM</name>
<dbReference type="EMBL" id="CGIH01000002">
    <property type="protein sequence ID" value="CFW96753.1"/>
    <property type="molecule type" value="Genomic_DNA"/>
</dbReference>
<feature type="transmembrane region" description="Helical" evidence="1">
    <location>
        <begin position="99"/>
        <end position="125"/>
    </location>
</feature>
<sequence length="262" mass="29201">MQTSSLKKFFKLYSKEMRELRPEILIVLIATLVLDLFFYFKFRQYPGMIIVPSMMILGLVVLLPFISSFKLLGREWNSNTIYLLLSLPVKGGSILGSKLLALLTQYFIGTVTVTAGGIFLTLLMYPEPGLAETLRQAQAAGIDTRISTMLSSGGLFYLMSLAGMAYLIAISFFSQLLGKMVTRFSGVVTAGSFLATFWLMGKLMTPIWHQLLTNFSQLHMNQCYFSVAAFNKLIGINTLVILAGTLIVYIAAVLLYNHKIEL</sequence>
<dbReference type="OrthoDB" id="9816138at2"/>
<proteinExistence type="predicted"/>
<reference evidence="2 3" key="1">
    <citation type="submission" date="2015-03" db="EMBL/GenBank/DDBJ databases">
        <authorList>
            <person name="Murphy D."/>
        </authorList>
    </citation>
    <scope>NUCLEOTIDE SEQUENCE [LARGE SCALE GENOMIC DNA]</scope>
    <source>
        <strain evidence="2 3">OL-4</strain>
    </source>
</reference>
<feature type="transmembrane region" description="Helical" evidence="1">
    <location>
        <begin position="46"/>
        <end position="66"/>
    </location>
</feature>
<evidence type="ECO:0000313" key="3">
    <source>
        <dbReference type="Proteomes" id="UP000045545"/>
    </source>
</evidence>
<keyword evidence="1" id="KW-1133">Transmembrane helix</keyword>
<gene>
    <name evidence="2" type="ORF">51</name>
</gene>
<keyword evidence="1" id="KW-0812">Transmembrane</keyword>
<protein>
    <submittedName>
        <fullName evidence="2">Uncharacterized</fullName>
    </submittedName>
</protein>
<evidence type="ECO:0000256" key="1">
    <source>
        <dbReference type="SAM" id="Phobius"/>
    </source>
</evidence>
<evidence type="ECO:0000313" key="2">
    <source>
        <dbReference type="EMBL" id="CFW96753.1"/>
    </source>
</evidence>
<dbReference type="RefSeq" id="WP_046494560.1">
    <property type="nucleotide sequence ID" value="NZ_CGIH01000002.1"/>
</dbReference>
<dbReference type="AlphaFoldDB" id="A0A0E4G927"/>
<dbReference type="Proteomes" id="UP000045545">
    <property type="component" value="Unassembled WGS sequence"/>
</dbReference>
<feature type="transmembrane region" description="Helical" evidence="1">
    <location>
        <begin position="180"/>
        <end position="200"/>
    </location>
</feature>
<dbReference type="STRING" id="690567.51"/>